<reference evidence="1" key="1">
    <citation type="submission" date="2014-11" db="EMBL/GenBank/DDBJ databases">
        <authorList>
            <person name="Amaro Gonzalez C."/>
        </authorList>
    </citation>
    <scope>NUCLEOTIDE SEQUENCE</scope>
</reference>
<evidence type="ECO:0000313" key="1">
    <source>
        <dbReference type="EMBL" id="JAH27227.1"/>
    </source>
</evidence>
<organism evidence="1">
    <name type="scientific">Anguilla anguilla</name>
    <name type="common">European freshwater eel</name>
    <name type="synonym">Muraena anguilla</name>
    <dbReference type="NCBI Taxonomy" id="7936"/>
    <lineage>
        <taxon>Eukaryota</taxon>
        <taxon>Metazoa</taxon>
        <taxon>Chordata</taxon>
        <taxon>Craniata</taxon>
        <taxon>Vertebrata</taxon>
        <taxon>Euteleostomi</taxon>
        <taxon>Actinopterygii</taxon>
        <taxon>Neopterygii</taxon>
        <taxon>Teleostei</taxon>
        <taxon>Anguilliformes</taxon>
        <taxon>Anguillidae</taxon>
        <taxon>Anguilla</taxon>
    </lineage>
</organism>
<proteinExistence type="predicted"/>
<dbReference type="EMBL" id="GBXM01081350">
    <property type="protein sequence ID" value="JAH27227.1"/>
    <property type="molecule type" value="Transcribed_RNA"/>
</dbReference>
<accession>A0A0E9REL8</accession>
<dbReference type="AlphaFoldDB" id="A0A0E9REL8"/>
<name>A0A0E9REL8_ANGAN</name>
<sequence>MPCAPSQLKYSICSTLHKPPNSKTLPCLLTLLTLRALD</sequence>
<reference evidence="1" key="2">
    <citation type="journal article" date="2015" name="Fish Shellfish Immunol.">
        <title>Early steps in the European eel (Anguilla anguilla)-Vibrio vulnificus interaction in the gills: Role of the RtxA13 toxin.</title>
        <authorList>
            <person name="Callol A."/>
            <person name="Pajuelo D."/>
            <person name="Ebbesson L."/>
            <person name="Teles M."/>
            <person name="MacKenzie S."/>
            <person name="Amaro C."/>
        </authorList>
    </citation>
    <scope>NUCLEOTIDE SEQUENCE</scope>
</reference>
<protein>
    <submittedName>
        <fullName evidence="1">Uncharacterized protein</fullName>
    </submittedName>
</protein>